<dbReference type="AlphaFoldDB" id="A0AA39PTG1"/>
<comment type="caution">
    <text evidence="1">The sequence shown here is derived from an EMBL/GenBank/DDBJ whole genome shotgun (WGS) entry which is preliminary data.</text>
</comment>
<evidence type="ECO:0000313" key="1">
    <source>
        <dbReference type="EMBL" id="KAK0489471.1"/>
    </source>
</evidence>
<protein>
    <submittedName>
        <fullName evidence="1">Uncharacterized protein</fullName>
    </submittedName>
</protein>
<reference evidence="1" key="1">
    <citation type="submission" date="2023-06" db="EMBL/GenBank/DDBJ databases">
        <authorList>
            <consortium name="Lawrence Berkeley National Laboratory"/>
            <person name="Ahrendt S."/>
            <person name="Sahu N."/>
            <person name="Indic B."/>
            <person name="Wong-Bajracharya J."/>
            <person name="Merenyi Z."/>
            <person name="Ke H.-M."/>
            <person name="Monk M."/>
            <person name="Kocsube S."/>
            <person name="Drula E."/>
            <person name="Lipzen A."/>
            <person name="Balint B."/>
            <person name="Henrissat B."/>
            <person name="Andreopoulos B."/>
            <person name="Martin F.M."/>
            <person name="Harder C.B."/>
            <person name="Rigling D."/>
            <person name="Ford K.L."/>
            <person name="Foster G.D."/>
            <person name="Pangilinan J."/>
            <person name="Papanicolaou A."/>
            <person name="Barry K."/>
            <person name="LaButti K."/>
            <person name="Viragh M."/>
            <person name="Koriabine M."/>
            <person name="Yan M."/>
            <person name="Riley R."/>
            <person name="Champramary S."/>
            <person name="Plett K.L."/>
            <person name="Tsai I.J."/>
            <person name="Slot J."/>
            <person name="Sipos G."/>
            <person name="Plett J."/>
            <person name="Nagy L.G."/>
            <person name="Grigoriev I.V."/>
        </authorList>
    </citation>
    <scope>NUCLEOTIDE SEQUENCE</scope>
    <source>
        <strain evidence="1">ICMP 16352</strain>
    </source>
</reference>
<dbReference type="Proteomes" id="UP001175227">
    <property type="component" value="Unassembled WGS sequence"/>
</dbReference>
<gene>
    <name evidence="1" type="ORF">IW261DRAFT_1557957</name>
</gene>
<evidence type="ECO:0000313" key="2">
    <source>
        <dbReference type="Proteomes" id="UP001175227"/>
    </source>
</evidence>
<organism evidence="1 2">
    <name type="scientific">Armillaria novae-zelandiae</name>
    <dbReference type="NCBI Taxonomy" id="153914"/>
    <lineage>
        <taxon>Eukaryota</taxon>
        <taxon>Fungi</taxon>
        <taxon>Dikarya</taxon>
        <taxon>Basidiomycota</taxon>
        <taxon>Agaricomycotina</taxon>
        <taxon>Agaricomycetes</taxon>
        <taxon>Agaricomycetidae</taxon>
        <taxon>Agaricales</taxon>
        <taxon>Marasmiineae</taxon>
        <taxon>Physalacriaceae</taxon>
        <taxon>Armillaria</taxon>
    </lineage>
</organism>
<dbReference type="EMBL" id="JAUEPR010000002">
    <property type="protein sequence ID" value="KAK0489471.1"/>
    <property type="molecule type" value="Genomic_DNA"/>
</dbReference>
<proteinExistence type="predicted"/>
<sequence length="147" mass="17104">MALKFYYIRLGLQARDTFFGNTKQVYPRSSSLVDDFPAKVLLEAQRRYSRVLANEGVDKLFIFSGWHTSLQNPRYHYTLRGYNGVGWMAVTLEMEASNQGMVYTYKPRDWNHWKVGVNLRAKHFFYPGDHVELISGEDLGIRQLSMG</sequence>
<name>A0AA39PTG1_9AGAR</name>
<accession>A0AA39PTG1</accession>
<keyword evidence="2" id="KW-1185">Reference proteome</keyword>